<dbReference type="EMBL" id="BEWI01000030">
    <property type="protein sequence ID" value="GAY20162.1"/>
    <property type="molecule type" value="Genomic_DNA"/>
</dbReference>
<dbReference type="Proteomes" id="UP000221538">
    <property type="component" value="Unassembled WGS sequence"/>
</dbReference>
<reference evidence="1 2" key="2">
    <citation type="journal article" date="2013" name="Environ. Sci. Technol.">
        <title>The 4-tert-butylphenol-utilizing bacterium Sphingobium fuliginis OMI can degrade bisphenols via phenolic ring hydroxylation and meta-cleavage pathway.</title>
        <authorList>
            <person name="Ogata Y."/>
            <person name="Goda S."/>
            <person name="Toyama T."/>
            <person name="Sei K."/>
            <person name="Ike M."/>
        </authorList>
    </citation>
    <scope>NUCLEOTIDE SEQUENCE [LARGE SCALE GENOMIC DNA]</scope>
    <source>
        <strain evidence="1 2">OMI</strain>
    </source>
</reference>
<evidence type="ECO:0000313" key="2">
    <source>
        <dbReference type="Proteomes" id="UP000221538"/>
    </source>
</evidence>
<reference evidence="1 2" key="1">
    <citation type="journal article" date="2013" name="Biodegradation">
        <title>Occurrence of 4-tert-butylphenol (4-t-BP) biodegradation in an aquatic sample caused by the presence of Spirodela polyrrhiza and isolation of a 4-t-BP-utilizing bacterium.</title>
        <authorList>
            <person name="Ogata Y."/>
            <person name="Toyama T."/>
            <person name="Yu N."/>
            <person name="Wang X."/>
            <person name="Sei K."/>
            <person name="Ike M."/>
        </authorList>
    </citation>
    <scope>NUCLEOTIDE SEQUENCE [LARGE SCALE GENOMIC DNA]</scope>
    <source>
        <strain evidence="1 2">OMI</strain>
    </source>
</reference>
<name>A0A292YZN5_SPHSA</name>
<comment type="caution">
    <text evidence="1">The sequence shown here is derived from an EMBL/GenBank/DDBJ whole genome shotgun (WGS) entry which is preliminary data.</text>
</comment>
<evidence type="ECO:0000313" key="1">
    <source>
        <dbReference type="EMBL" id="GAY20162.1"/>
    </source>
</evidence>
<sequence length="79" mass="8908">MAYNDKKILEVLLGELKAVPDRCEGYQEELAELLGDILQAEREHAIARTNVVKKIGDQVNTVAMFLHRTRAKEDGDQAQ</sequence>
<accession>A0A292YZN5</accession>
<dbReference type="AlphaFoldDB" id="A0A292YZN5"/>
<gene>
    <name evidence="1" type="ORF">SFOMI_0684</name>
</gene>
<proteinExistence type="predicted"/>
<protein>
    <submittedName>
        <fullName evidence="1">Uncharacterized protein</fullName>
    </submittedName>
</protein>
<organism evidence="1 2">
    <name type="scientific">Sphingobium fuliginis (strain ATCC 27551)</name>
    <dbReference type="NCBI Taxonomy" id="336203"/>
    <lineage>
        <taxon>Bacteria</taxon>
        <taxon>Pseudomonadati</taxon>
        <taxon>Pseudomonadota</taxon>
        <taxon>Alphaproteobacteria</taxon>
        <taxon>Sphingomonadales</taxon>
        <taxon>Sphingomonadaceae</taxon>
        <taxon>Sphingobium</taxon>
    </lineage>
</organism>
<dbReference type="RefSeq" id="WP_099185375.1">
    <property type="nucleotide sequence ID" value="NZ_BEWI01000030.1"/>
</dbReference>